<dbReference type="RefSeq" id="WP_022061021.1">
    <property type="nucleotide sequence ID" value="NZ_AP031448.1"/>
</dbReference>
<evidence type="ECO:0000256" key="2">
    <source>
        <dbReference type="ARBA" id="ARBA00011838"/>
    </source>
</evidence>
<name>A0A5B3GFC1_9BACT</name>
<dbReference type="GO" id="GO:0015934">
    <property type="term" value="C:large ribosomal subunit"/>
    <property type="evidence" value="ECO:0007669"/>
    <property type="project" value="InterPro"/>
</dbReference>
<dbReference type="Gene3D" id="3.30.1390.20">
    <property type="entry name" value="Ribosomal protein L30, ferredoxin-like fold domain"/>
    <property type="match status" value="1"/>
</dbReference>
<evidence type="ECO:0000313" key="10">
    <source>
        <dbReference type="Proteomes" id="UP000323567"/>
    </source>
</evidence>
<dbReference type="InterPro" id="IPR036919">
    <property type="entry name" value="Ribo_uL30_ferredoxin-like_sf"/>
</dbReference>
<organism evidence="7 10">
    <name type="scientific">Alistipes shahii</name>
    <dbReference type="NCBI Taxonomy" id="328814"/>
    <lineage>
        <taxon>Bacteria</taxon>
        <taxon>Pseudomonadati</taxon>
        <taxon>Bacteroidota</taxon>
        <taxon>Bacteroidia</taxon>
        <taxon>Bacteroidales</taxon>
        <taxon>Rikenellaceae</taxon>
        <taxon>Alistipes</taxon>
    </lineage>
</organism>
<protein>
    <recommendedName>
        <fullName evidence="5">Large ribosomal subunit protein uL30</fullName>
    </recommendedName>
</protein>
<dbReference type="HAMAP" id="MF_01371_B">
    <property type="entry name" value="Ribosomal_uL30_B"/>
    <property type="match status" value="1"/>
</dbReference>
<gene>
    <name evidence="5 7" type="primary">rpmD</name>
    <name evidence="8" type="ORF">F2Y07_07135</name>
    <name evidence="7" type="ORF">F2Y13_00460</name>
</gene>
<comment type="caution">
    <text evidence="7">The sequence shown here is derived from an EMBL/GenBank/DDBJ whole genome shotgun (WGS) entry which is preliminary data.</text>
</comment>
<evidence type="ECO:0000313" key="7">
    <source>
        <dbReference type="EMBL" id="KAA2371976.1"/>
    </source>
</evidence>
<dbReference type="Pfam" id="PF00327">
    <property type="entry name" value="Ribosomal_L30"/>
    <property type="match status" value="1"/>
</dbReference>
<evidence type="ECO:0000313" key="9">
    <source>
        <dbReference type="Proteomes" id="UP000322658"/>
    </source>
</evidence>
<keyword evidence="4 5" id="KW-0687">Ribonucleoprotein</keyword>
<evidence type="ECO:0000313" key="8">
    <source>
        <dbReference type="EMBL" id="KAA2375765.1"/>
    </source>
</evidence>
<dbReference type="GO" id="GO:0006412">
    <property type="term" value="P:translation"/>
    <property type="evidence" value="ECO:0007669"/>
    <property type="project" value="UniProtKB-UniRule"/>
</dbReference>
<dbReference type="GeneID" id="92756857"/>
<evidence type="ECO:0000256" key="1">
    <source>
        <dbReference type="ARBA" id="ARBA00007594"/>
    </source>
</evidence>
<dbReference type="AlphaFoldDB" id="A0A5B3GFC1"/>
<dbReference type="EMBL" id="VVXK01000001">
    <property type="protein sequence ID" value="KAA2371976.1"/>
    <property type="molecule type" value="Genomic_DNA"/>
</dbReference>
<dbReference type="InterPro" id="IPR005996">
    <property type="entry name" value="Ribosomal_uL30_bac-type"/>
</dbReference>
<comment type="subunit">
    <text evidence="2 5">Part of the 50S ribosomal subunit.</text>
</comment>
<dbReference type="Proteomes" id="UP000323567">
    <property type="component" value="Unassembled WGS sequence"/>
</dbReference>
<dbReference type="GO" id="GO:0003735">
    <property type="term" value="F:structural constituent of ribosome"/>
    <property type="evidence" value="ECO:0007669"/>
    <property type="project" value="InterPro"/>
</dbReference>
<comment type="similarity">
    <text evidence="1 5">Belongs to the universal ribosomal protein uL30 family.</text>
</comment>
<dbReference type="Proteomes" id="UP000322658">
    <property type="component" value="Unassembled WGS sequence"/>
</dbReference>
<dbReference type="CDD" id="cd01658">
    <property type="entry name" value="Ribosomal_L30"/>
    <property type="match status" value="1"/>
</dbReference>
<reference evidence="9 10" key="1">
    <citation type="journal article" date="2019" name="Nat. Med.">
        <title>A library of human gut bacterial isolates paired with longitudinal multiomics data enables mechanistic microbiome research.</title>
        <authorList>
            <person name="Poyet M."/>
            <person name="Groussin M."/>
            <person name="Gibbons S.M."/>
            <person name="Avila-Pacheco J."/>
            <person name="Jiang X."/>
            <person name="Kearney S.M."/>
            <person name="Perrotta A.R."/>
            <person name="Berdy B."/>
            <person name="Zhao S."/>
            <person name="Lieberman T.D."/>
            <person name="Swanson P.K."/>
            <person name="Smith M."/>
            <person name="Roesemann S."/>
            <person name="Alexander J.E."/>
            <person name="Rich S.A."/>
            <person name="Livny J."/>
            <person name="Vlamakis H."/>
            <person name="Clish C."/>
            <person name="Bullock K."/>
            <person name="Deik A."/>
            <person name="Scott J."/>
            <person name="Pierce K.A."/>
            <person name="Xavier R.J."/>
            <person name="Alm E.J."/>
        </authorList>
    </citation>
    <scope>NUCLEOTIDE SEQUENCE [LARGE SCALE GENOMIC DNA]</scope>
    <source>
        <strain evidence="8 9">BIOML-A1</strain>
        <strain evidence="7 10">BIOML-A2</strain>
    </source>
</reference>
<dbReference type="SUPFAM" id="SSF55129">
    <property type="entry name" value="Ribosomal protein L30p/L7e"/>
    <property type="match status" value="1"/>
</dbReference>
<accession>A0A5B3GFC1</accession>
<evidence type="ECO:0000256" key="4">
    <source>
        <dbReference type="ARBA" id="ARBA00023274"/>
    </source>
</evidence>
<sequence length="83" mass="9045">MARLKITQVKSRIGSTERQCKNLDALGLKRINASVEHDDSVIIKGMIARVKHLVKVEEVAPAKKAAPKAKKAEVKEEAAQAAE</sequence>
<dbReference type="EMBL" id="VVXJ01000013">
    <property type="protein sequence ID" value="KAA2375765.1"/>
    <property type="molecule type" value="Genomic_DNA"/>
</dbReference>
<keyword evidence="3 5" id="KW-0689">Ribosomal protein</keyword>
<evidence type="ECO:0000256" key="3">
    <source>
        <dbReference type="ARBA" id="ARBA00022980"/>
    </source>
</evidence>
<feature type="domain" description="Large ribosomal subunit protein uL30-like ferredoxin-like fold" evidence="6">
    <location>
        <begin position="4"/>
        <end position="54"/>
    </location>
</feature>
<dbReference type="InterPro" id="IPR016082">
    <property type="entry name" value="Ribosomal_uL30_ferredoxin-like"/>
</dbReference>
<dbReference type="NCBIfam" id="TIGR01308">
    <property type="entry name" value="rpmD_bact"/>
    <property type="match status" value="1"/>
</dbReference>
<evidence type="ECO:0000256" key="5">
    <source>
        <dbReference type="HAMAP-Rule" id="MF_01371"/>
    </source>
</evidence>
<proteinExistence type="inferred from homology"/>
<evidence type="ECO:0000259" key="6">
    <source>
        <dbReference type="Pfam" id="PF00327"/>
    </source>
</evidence>